<dbReference type="PANTHER" id="PTHR24056">
    <property type="entry name" value="CELL DIVISION PROTEIN KINASE"/>
    <property type="match status" value="1"/>
</dbReference>
<evidence type="ECO:0000256" key="1">
    <source>
        <dbReference type="ARBA" id="ARBA00004123"/>
    </source>
</evidence>
<evidence type="ECO:0000256" key="9">
    <source>
        <dbReference type="ARBA" id="ARBA00023242"/>
    </source>
</evidence>
<dbReference type="InterPro" id="IPR000719">
    <property type="entry name" value="Prot_kinase_dom"/>
</dbReference>
<comment type="caution">
    <text evidence="14">The sequence shown here is derived from an EMBL/GenBank/DDBJ whole genome shotgun (WGS) entry which is preliminary data.</text>
</comment>
<dbReference type="STRING" id="133383.A0A1R0GLW7"/>
<keyword evidence="6" id="KW-0547">Nucleotide-binding</keyword>
<dbReference type="FunFam" id="3.30.200.20:FF:000054">
    <property type="entry name" value="Cyclin-dependent kinase 11B"/>
    <property type="match status" value="1"/>
</dbReference>
<protein>
    <recommendedName>
        <fullName evidence="3">cyclin-dependent kinase</fullName>
        <ecNumber evidence="3">2.7.11.22</ecNumber>
    </recommendedName>
</protein>
<dbReference type="InterPro" id="IPR050108">
    <property type="entry name" value="CDK"/>
</dbReference>
<gene>
    <name evidence="14" type="ORF">AYI68_g8069</name>
</gene>
<dbReference type="EMBL" id="LSSL01007600">
    <property type="protein sequence ID" value="OLY77893.1"/>
    <property type="molecule type" value="Genomic_DNA"/>
</dbReference>
<dbReference type="AlphaFoldDB" id="A0A1R0GLW7"/>
<evidence type="ECO:0000256" key="5">
    <source>
        <dbReference type="ARBA" id="ARBA00022679"/>
    </source>
</evidence>
<evidence type="ECO:0000256" key="10">
    <source>
        <dbReference type="ARBA" id="ARBA00047811"/>
    </source>
</evidence>
<comment type="subcellular location">
    <subcellularLocation>
        <location evidence="1">Nucleus</location>
    </subcellularLocation>
</comment>
<evidence type="ECO:0000256" key="7">
    <source>
        <dbReference type="ARBA" id="ARBA00022777"/>
    </source>
</evidence>
<feature type="domain" description="Protein kinase" evidence="13">
    <location>
        <begin position="117"/>
        <end position="430"/>
    </location>
</feature>
<evidence type="ECO:0000313" key="15">
    <source>
        <dbReference type="Proteomes" id="UP000187455"/>
    </source>
</evidence>
<dbReference type="GO" id="GO:0004693">
    <property type="term" value="F:cyclin-dependent protein serine/threonine kinase activity"/>
    <property type="evidence" value="ECO:0007669"/>
    <property type="project" value="UniProtKB-EC"/>
</dbReference>
<comment type="catalytic activity">
    <reaction evidence="10">
        <text>L-threonyl-[protein] + ATP = O-phospho-L-threonyl-[protein] + ADP + H(+)</text>
        <dbReference type="Rhea" id="RHEA:46608"/>
        <dbReference type="Rhea" id="RHEA-COMP:11060"/>
        <dbReference type="Rhea" id="RHEA-COMP:11605"/>
        <dbReference type="ChEBI" id="CHEBI:15378"/>
        <dbReference type="ChEBI" id="CHEBI:30013"/>
        <dbReference type="ChEBI" id="CHEBI:30616"/>
        <dbReference type="ChEBI" id="CHEBI:61977"/>
        <dbReference type="ChEBI" id="CHEBI:456216"/>
        <dbReference type="EC" id="2.7.11.22"/>
    </reaction>
</comment>
<comment type="catalytic activity">
    <reaction evidence="11">
        <text>L-seryl-[protein] + ATP = O-phospho-L-seryl-[protein] + ADP + H(+)</text>
        <dbReference type="Rhea" id="RHEA:17989"/>
        <dbReference type="Rhea" id="RHEA-COMP:9863"/>
        <dbReference type="Rhea" id="RHEA-COMP:11604"/>
        <dbReference type="ChEBI" id="CHEBI:15378"/>
        <dbReference type="ChEBI" id="CHEBI:29999"/>
        <dbReference type="ChEBI" id="CHEBI:30616"/>
        <dbReference type="ChEBI" id="CHEBI:83421"/>
        <dbReference type="ChEBI" id="CHEBI:456216"/>
        <dbReference type="EC" id="2.7.11.22"/>
    </reaction>
</comment>
<evidence type="ECO:0000256" key="12">
    <source>
        <dbReference type="SAM" id="MobiDB-lite"/>
    </source>
</evidence>
<evidence type="ECO:0000256" key="4">
    <source>
        <dbReference type="ARBA" id="ARBA00022527"/>
    </source>
</evidence>
<dbReference type="PROSITE" id="PS50011">
    <property type="entry name" value="PROTEIN_KINASE_DOM"/>
    <property type="match status" value="1"/>
</dbReference>
<dbReference type="Proteomes" id="UP000187455">
    <property type="component" value="Unassembled WGS sequence"/>
</dbReference>
<feature type="compositionally biased region" description="Basic and acidic residues" evidence="12">
    <location>
        <begin position="1"/>
        <end position="25"/>
    </location>
</feature>
<keyword evidence="8" id="KW-0067">ATP-binding</keyword>
<comment type="similarity">
    <text evidence="2">Belongs to the protein kinase superfamily. CMGC Ser/Thr protein kinase family. CDC2/CDKX subfamily.</text>
</comment>
<dbReference type="GO" id="GO:0005524">
    <property type="term" value="F:ATP binding"/>
    <property type="evidence" value="ECO:0007669"/>
    <property type="project" value="UniProtKB-KW"/>
</dbReference>
<organism evidence="14 15">
    <name type="scientific">Smittium mucronatum</name>
    <dbReference type="NCBI Taxonomy" id="133383"/>
    <lineage>
        <taxon>Eukaryota</taxon>
        <taxon>Fungi</taxon>
        <taxon>Fungi incertae sedis</taxon>
        <taxon>Zoopagomycota</taxon>
        <taxon>Kickxellomycotina</taxon>
        <taxon>Harpellomycetes</taxon>
        <taxon>Harpellales</taxon>
        <taxon>Legeriomycetaceae</taxon>
        <taxon>Smittium</taxon>
    </lineage>
</organism>
<evidence type="ECO:0000256" key="6">
    <source>
        <dbReference type="ARBA" id="ARBA00022741"/>
    </source>
</evidence>
<keyword evidence="4" id="KW-0723">Serine/threonine-protein kinase</keyword>
<dbReference type="FunFam" id="1.10.510.10:FF:000624">
    <property type="entry name" value="Mitogen-activated protein kinase"/>
    <property type="match status" value="1"/>
</dbReference>
<dbReference type="SMART" id="SM00220">
    <property type="entry name" value="S_TKc"/>
    <property type="match status" value="1"/>
</dbReference>
<dbReference type="Pfam" id="PF00069">
    <property type="entry name" value="Pkinase"/>
    <property type="match status" value="1"/>
</dbReference>
<dbReference type="PANTHER" id="PTHR24056:SF107">
    <property type="entry name" value="CYCLIN-DEPENDENT KINASE 11A-RELATED"/>
    <property type="match status" value="1"/>
</dbReference>
<feature type="compositionally biased region" description="Low complexity" evidence="12">
    <location>
        <begin position="27"/>
        <end position="37"/>
    </location>
</feature>
<accession>A0A1R0GLW7</accession>
<evidence type="ECO:0000256" key="11">
    <source>
        <dbReference type="ARBA" id="ARBA00048367"/>
    </source>
</evidence>
<dbReference type="PROSITE" id="PS00108">
    <property type="entry name" value="PROTEIN_KINASE_ST"/>
    <property type="match status" value="1"/>
</dbReference>
<dbReference type="GO" id="GO:0005634">
    <property type="term" value="C:nucleus"/>
    <property type="evidence" value="ECO:0007669"/>
    <property type="project" value="UniProtKB-SubCell"/>
</dbReference>
<evidence type="ECO:0000259" key="13">
    <source>
        <dbReference type="PROSITE" id="PS50011"/>
    </source>
</evidence>
<dbReference type="EC" id="2.7.11.22" evidence="3"/>
<dbReference type="GO" id="GO:0007346">
    <property type="term" value="P:regulation of mitotic cell cycle"/>
    <property type="evidence" value="ECO:0007669"/>
    <property type="project" value="TreeGrafter"/>
</dbReference>
<keyword evidence="9" id="KW-0539">Nucleus</keyword>
<keyword evidence="7 14" id="KW-0418">Kinase</keyword>
<reference evidence="14 15" key="1">
    <citation type="journal article" date="2016" name="Mol. Biol. Evol.">
        <title>Genome-Wide Survey of Gut Fungi (Harpellales) Reveals the First Horizontally Transferred Ubiquitin Gene from a Mosquito Host.</title>
        <authorList>
            <person name="Wang Y."/>
            <person name="White M.M."/>
            <person name="Kvist S."/>
            <person name="Moncalvo J.M."/>
        </authorList>
    </citation>
    <scope>NUCLEOTIDE SEQUENCE [LARGE SCALE GENOMIC DNA]</scope>
    <source>
        <strain evidence="14 15">ALG-7-W6</strain>
    </source>
</reference>
<evidence type="ECO:0000256" key="3">
    <source>
        <dbReference type="ARBA" id="ARBA00012425"/>
    </source>
</evidence>
<keyword evidence="15" id="KW-1185">Reference proteome</keyword>
<dbReference type="InterPro" id="IPR008271">
    <property type="entry name" value="Ser/Thr_kinase_AS"/>
</dbReference>
<feature type="region of interest" description="Disordered" evidence="12">
    <location>
        <begin position="1"/>
        <end position="53"/>
    </location>
</feature>
<sequence length="430" mass="48587">MEDSSQKRSRWIAEDESPRLSDKSKSSFHNKSFSKDSSASKDKTSNFSGPEIYHNEVKNSTDIIRKRVNDSSVDDLSKPKNVKKDPVADDFQKNSSFLGNKMATPSIISCRNVDKCYERLNKIEEGTYGVVYRAKEISTGEIVALKHIKLNKDEVGFPITSLREIYTLQLAKHPNIVNVREIITGSTLFSVYIVMDYVEHDLKSLMTGMRTSFLQSEIKTLMLQLLSAVAFLHDNWILHRDLKTSNLLMNNEGQIKVADFGLARKYSSPLGQMTQLVVTLWYRAPELLFGIREYSTAVDMWSVGCIFAELIDKNPLFPGRSEIDQISKVILLFKNIHPKSTPISFDGKKIISLKDLDCNNFEAPLPKDPSLFPTWPSKSSGDKIRVFNSPSASKNVHNEVSFSHNNSSPEPSIFEADSIQSETSIFKLKI</sequence>
<evidence type="ECO:0000256" key="2">
    <source>
        <dbReference type="ARBA" id="ARBA00006485"/>
    </source>
</evidence>
<dbReference type="InterPro" id="IPR011009">
    <property type="entry name" value="Kinase-like_dom_sf"/>
</dbReference>
<proteinExistence type="inferred from homology"/>
<dbReference type="OrthoDB" id="1732493at2759"/>
<dbReference type="Gene3D" id="3.30.200.20">
    <property type="entry name" value="Phosphorylase Kinase, domain 1"/>
    <property type="match status" value="1"/>
</dbReference>
<name>A0A1R0GLW7_9FUNG</name>
<keyword evidence="5" id="KW-0808">Transferase</keyword>
<dbReference type="Gene3D" id="1.10.510.10">
    <property type="entry name" value="Transferase(Phosphotransferase) domain 1"/>
    <property type="match status" value="1"/>
</dbReference>
<dbReference type="SUPFAM" id="SSF56112">
    <property type="entry name" value="Protein kinase-like (PK-like)"/>
    <property type="match status" value="1"/>
</dbReference>
<evidence type="ECO:0000313" key="14">
    <source>
        <dbReference type="EMBL" id="OLY77893.1"/>
    </source>
</evidence>
<evidence type="ECO:0000256" key="8">
    <source>
        <dbReference type="ARBA" id="ARBA00022840"/>
    </source>
</evidence>